<dbReference type="OMA" id="NHARYEP"/>
<organism evidence="3 4">
    <name type="scientific">Serendipita indica (strain DSM 11827)</name>
    <name type="common">Root endophyte fungus</name>
    <name type="synonym">Piriformospora indica</name>
    <dbReference type="NCBI Taxonomy" id="1109443"/>
    <lineage>
        <taxon>Eukaryota</taxon>
        <taxon>Fungi</taxon>
        <taxon>Dikarya</taxon>
        <taxon>Basidiomycota</taxon>
        <taxon>Agaricomycotina</taxon>
        <taxon>Agaricomycetes</taxon>
        <taxon>Sebacinales</taxon>
        <taxon>Serendipitaceae</taxon>
        <taxon>Serendipita</taxon>
    </lineage>
</organism>
<evidence type="ECO:0000313" key="4">
    <source>
        <dbReference type="Proteomes" id="UP000007148"/>
    </source>
</evidence>
<comment type="caution">
    <text evidence="3">The sequence shown here is derived from an EMBL/GenBank/DDBJ whole genome shotgun (WGS) entry which is preliminary data.</text>
</comment>
<evidence type="ECO:0000256" key="1">
    <source>
        <dbReference type="SAM" id="Phobius"/>
    </source>
</evidence>
<dbReference type="Proteomes" id="UP000007148">
    <property type="component" value="Unassembled WGS sequence"/>
</dbReference>
<evidence type="ECO:0000259" key="2">
    <source>
        <dbReference type="Pfam" id="PF20151"/>
    </source>
</evidence>
<dbReference type="OrthoDB" id="3251775at2759"/>
<dbReference type="EMBL" id="CAFZ01000145">
    <property type="protein sequence ID" value="CCA72047.1"/>
    <property type="molecule type" value="Genomic_DNA"/>
</dbReference>
<feature type="transmembrane region" description="Helical" evidence="1">
    <location>
        <begin position="125"/>
        <end position="143"/>
    </location>
</feature>
<sequence>MSAQTHAQAQAAAQLASLLQQLAIAASNITKSRYTSVAGLTVVLYDILLLSADVWQKPKRNASRYAYFINRYVPPVFLLVANYQLGGFRPALSDQELHDIHILFVAIVAKTGYQRLQSLKSSRALRLLVNILVLRVLALYGSGRVFTTLLYALFAISYGVCFGITVNAVIVIRAGAMYDHRLRVCSIESTPEIFRFIFIAPVFFEVLIGALTLWKAVQHAYVLSNASSAPMLYIMFRDGIAWFIAVCGLRIWNALIWVFLPQSMVYLGIYILWALVSTFVSRFFLNILDVVNSSLIDGFSVEYATVRQKEQNAAIRHQRTFGGNTRSVFAEVSMSAMSSVPGGTAAEASDPLEGEAWTNANHSLSHSEPRRQDTFV</sequence>
<feature type="transmembrane region" description="Helical" evidence="1">
    <location>
        <begin position="193"/>
        <end position="214"/>
    </location>
</feature>
<feature type="transmembrane region" description="Helical" evidence="1">
    <location>
        <begin position="149"/>
        <end position="172"/>
    </location>
</feature>
<feature type="transmembrane region" description="Helical" evidence="1">
    <location>
        <begin position="240"/>
        <end position="260"/>
    </location>
</feature>
<protein>
    <recommendedName>
        <fullName evidence="2">DUF6533 domain-containing protein</fullName>
    </recommendedName>
</protein>
<dbReference type="InterPro" id="IPR045340">
    <property type="entry name" value="DUF6533"/>
</dbReference>
<name>G4TL49_SERID</name>
<accession>G4TL49</accession>
<reference evidence="3 4" key="1">
    <citation type="journal article" date="2011" name="PLoS Pathog.">
        <title>Endophytic Life Strategies Decoded by Genome and Transcriptome Analyses of the Mutualistic Root Symbiont Piriformospora indica.</title>
        <authorList>
            <person name="Zuccaro A."/>
            <person name="Lahrmann U."/>
            <person name="Guldener U."/>
            <person name="Langen G."/>
            <person name="Pfiffi S."/>
            <person name="Biedenkopf D."/>
            <person name="Wong P."/>
            <person name="Samans B."/>
            <person name="Grimm C."/>
            <person name="Basiewicz M."/>
            <person name="Murat C."/>
            <person name="Martin F."/>
            <person name="Kogel K.H."/>
        </authorList>
    </citation>
    <scope>NUCLEOTIDE SEQUENCE [LARGE SCALE GENOMIC DNA]</scope>
    <source>
        <strain evidence="3 4">DSM 11827</strain>
    </source>
</reference>
<keyword evidence="1" id="KW-0812">Transmembrane</keyword>
<keyword evidence="4" id="KW-1185">Reference proteome</keyword>
<evidence type="ECO:0000313" key="3">
    <source>
        <dbReference type="EMBL" id="CCA72047.1"/>
    </source>
</evidence>
<feature type="domain" description="DUF6533" evidence="2">
    <location>
        <begin position="34"/>
        <end position="75"/>
    </location>
</feature>
<proteinExistence type="predicted"/>
<dbReference type="AlphaFoldDB" id="G4TL49"/>
<keyword evidence="1" id="KW-0472">Membrane</keyword>
<gene>
    <name evidence="3" type="ORF">PIIN_05982</name>
</gene>
<feature type="transmembrane region" description="Helical" evidence="1">
    <location>
        <begin position="267"/>
        <end position="285"/>
    </location>
</feature>
<dbReference type="InParanoid" id="G4TL49"/>
<keyword evidence="1" id="KW-1133">Transmembrane helix</keyword>
<dbReference type="Pfam" id="PF20151">
    <property type="entry name" value="DUF6533"/>
    <property type="match status" value="1"/>
</dbReference>
<dbReference type="HOGENOM" id="CLU_735919_0_0_1"/>